<dbReference type="InterPro" id="IPR013154">
    <property type="entry name" value="ADH-like_N"/>
</dbReference>
<name>A0ABV1LZC5_9NEIS</name>
<keyword evidence="2" id="KW-0560">Oxidoreductase</keyword>
<evidence type="ECO:0000259" key="3">
    <source>
        <dbReference type="Pfam" id="PF08240"/>
    </source>
</evidence>
<dbReference type="PANTHER" id="PTHR48106:SF13">
    <property type="entry name" value="QUINONE OXIDOREDUCTASE-RELATED"/>
    <property type="match status" value="1"/>
</dbReference>
<accession>A0ABV1LZC5</accession>
<sequence length="85" mass="8604">MNTEIRLTQSGSPAVLQLAHPETAAPAAGDVWLEQAAIGVNYLDVMQRNGAVPIPLPSGLGLEGAGRVTAVGDGVSTVRAGDRVA</sequence>
<feature type="domain" description="Alcohol dehydrogenase-like N-terminal" evidence="3">
    <location>
        <begin position="28"/>
        <end position="85"/>
    </location>
</feature>
<organism evidence="4 5">
    <name type="scientific">Vogesella oryzagri</name>
    <dbReference type="NCBI Taxonomy" id="3160864"/>
    <lineage>
        <taxon>Bacteria</taxon>
        <taxon>Pseudomonadati</taxon>
        <taxon>Pseudomonadota</taxon>
        <taxon>Betaproteobacteria</taxon>
        <taxon>Neisseriales</taxon>
        <taxon>Chromobacteriaceae</taxon>
        <taxon>Vogesella</taxon>
    </lineage>
</organism>
<evidence type="ECO:0000313" key="4">
    <source>
        <dbReference type="EMBL" id="MEQ6289198.1"/>
    </source>
</evidence>
<comment type="caution">
    <text evidence="4">The sequence shown here is derived from an EMBL/GenBank/DDBJ whole genome shotgun (WGS) entry which is preliminary data.</text>
</comment>
<proteinExistence type="predicted"/>
<evidence type="ECO:0000256" key="1">
    <source>
        <dbReference type="ARBA" id="ARBA00022857"/>
    </source>
</evidence>
<dbReference type="Proteomes" id="UP001433638">
    <property type="component" value="Unassembled WGS sequence"/>
</dbReference>
<gene>
    <name evidence="4" type="ORF">ABNW52_01025</name>
</gene>
<keyword evidence="1" id="KW-0521">NADP</keyword>
<dbReference type="RefSeq" id="WP_349582792.1">
    <property type="nucleotide sequence ID" value="NZ_JBEFLD010000001.1"/>
</dbReference>
<dbReference type="Pfam" id="PF08240">
    <property type="entry name" value="ADH_N"/>
    <property type="match status" value="1"/>
</dbReference>
<dbReference type="InterPro" id="IPR011032">
    <property type="entry name" value="GroES-like_sf"/>
</dbReference>
<keyword evidence="5" id="KW-1185">Reference proteome</keyword>
<evidence type="ECO:0000313" key="5">
    <source>
        <dbReference type="Proteomes" id="UP001433638"/>
    </source>
</evidence>
<dbReference type="Gene3D" id="3.90.180.10">
    <property type="entry name" value="Medium-chain alcohol dehydrogenases, catalytic domain"/>
    <property type="match status" value="1"/>
</dbReference>
<dbReference type="EMBL" id="JBEFLD010000001">
    <property type="protein sequence ID" value="MEQ6289198.1"/>
    <property type="molecule type" value="Genomic_DNA"/>
</dbReference>
<evidence type="ECO:0000256" key="2">
    <source>
        <dbReference type="ARBA" id="ARBA00023002"/>
    </source>
</evidence>
<dbReference type="PANTHER" id="PTHR48106">
    <property type="entry name" value="QUINONE OXIDOREDUCTASE PIG3-RELATED"/>
    <property type="match status" value="1"/>
</dbReference>
<reference evidence="4" key="1">
    <citation type="submission" date="2024-06" db="EMBL/GenBank/DDBJ databases">
        <title>Genome sequence of Vogesella sp. MAHUQ-64.</title>
        <authorList>
            <person name="Huq M.A."/>
        </authorList>
    </citation>
    <scope>NUCLEOTIDE SEQUENCE</scope>
    <source>
        <strain evidence="4">MAHUQ-64</strain>
    </source>
</reference>
<dbReference type="SUPFAM" id="SSF50129">
    <property type="entry name" value="GroES-like"/>
    <property type="match status" value="1"/>
</dbReference>
<protein>
    <submittedName>
        <fullName evidence="4">Alcohol dehydrogenase catalytic domain-containing protein</fullName>
    </submittedName>
</protein>